<accession>A0A914QXG3</accession>
<evidence type="ECO:0000256" key="1">
    <source>
        <dbReference type="SAM" id="SignalP"/>
    </source>
</evidence>
<name>A0A914QXG3_9BILA</name>
<evidence type="ECO:0000313" key="3">
    <source>
        <dbReference type="WBParaSite" id="PDA_v2.g8981.t1"/>
    </source>
</evidence>
<evidence type="ECO:0000313" key="2">
    <source>
        <dbReference type="Proteomes" id="UP000887578"/>
    </source>
</evidence>
<proteinExistence type="predicted"/>
<organism evidence="2 3">
    <name type="scientific">Panagrolaimus davidi</name>
    <dbReference type="NCBI Taxonomy" id="227884"/>
    <lineage>
        <taxon>Eukaryota</taxon>
        <taxon>Metazoa</taxon>
        <taxon>Ecdysozoa</taxon>
        <taxon>Nematoda</taxon>
        <taxon>Chromadorea</taxon>
        <taxon>Rhabditida</taxon>
        <taxon>Tylenchina</taxon>
        <taxon>Panagrolaimomorpha</taxon>
        <taxon>Panagrolaimoidea</taxon>
        <taxon>Panagrolaimidae</taxon>
        <taxon>Panagrolaimus</taxon>
    </lineage>
</organism>
<keyword evidence="1" id="KW-0732">Signal</keyword>
<dbReference type="AlphaFoldDB" id="A0A914QXG3"/>
<protein>
    <submittedName>
        <fullName evidence="3">Uncharacterized protein</fullName>
    </submittedName>
</protein>
<feature type="signal peptide" evidence="1">
    <location>
        <begin position="1"/>
        <end position="20"/>
    </location>
</feature>
<dbReference type="Proteomes" id="UP000887578">
    <property type="component" value="Unplaced"/>
</dbReference>
<dbReference type="WBParaSite" id="PDA_v2.g8981.t1">
    <property type="protein sequence ID" value="PDA_v2.g8981.t1"/>
    <property type="gene ID" value="PDA_v2.g8981"/>
</dbReference>
<reference evidence="3" key="1">
    <citation type="submission" date="2022-11" db="UniProtKB">
        <authorList>
            <consortium name="WormBaseParasite"/>
        </authorList>
    </citation>
    <scope>IDENTIFICATION</scope>
</reference>
<keyword evidence="2" id="KW-1185">Reference proteome</keyword>
<feature type="chain" id="PRO_5036825513" evidence="1">
    <location>
        <begin position="21"/>
        <end position="166"/>
    </location>
</feature>
<sequence>MVVSGFFILFILSLMENLKAEEVNSTAIAISTTAVFSGNSTLIRAKRQWGGCGFGGCGSGFPNCGASGCSLGCNGAGCGGGGGYGGCGCCSRGCGQMCCQNRQPRPCVNCGSAYRCCPCCMPTCSRACVRGGGCYCDYDYGTGWGRKKRHALDFDRSNNSTEFIED</sequence>